<dbReference type="PRINTS" id="PR00789">
    <property type="entry name" value="OSIALOPTASE"/>
</dbReference>
<keyword evidence="10" id="KW-0378">Hydrolase</keyword>
<dbReference type="GO" id="GO:0008233">
    <property type="term" value="F:peptidase activity"/>
    <property type="evidence" value="ECO:0007669"/>
    <property type="project" value="UniProtKB-KW"/>
</dbReference>
<keyword evidence="2" id="KW-0808">Transferase</keyword>
<evidence type="ECO:0000259" key="9">
    <source>
        <dbReference type="Pfam" id="PF00814"/>
    </source>
</evidence>
<keyword evidence="3" id="KW-0819">tRNA processing</keyword>
<keyword evidence="4" id="KW-0479">Metal-binding</keyword>
<feature type="domain" description="Gcp-like" evidence="9">
    <location>
        <begin position="28"/>
        <end position="135"/>
    </location>
</feature>
<evidence type="ECO:0000256" key="8">
    <source>
        <dbReference type="SAM" id="MobiDB-lite"/>
    </source>
</evidence>
<dbReference type="SUPFAM" id="SSF53067">
    <property type="entry name" value="Actin-like ATPase domain"/>
    <property type="match status" value="1"/>
</dbReference>
<dbReference type="InterPro" id="IPR022496">
    <property type="entry name" value="T6A_TsaB"/>
</dbReference>
<evidence type="ECO:0000256" key="7">
    <source>
        <dbReference type="ARBA" id="ARBA00048117"/>
    </source>
</evidence>
<dbReference type="EMBL" id="AMRV01000005">
    <property type="protein sequence ID" value="EMD82799.1"/>
    <property type="molecule type" value="Genomic_DNA"/>
</dbReference>
<dbReference type="InterPro" id="IPR043129">
    <property type="entry name" value="ATPase_NBD"/>
</dbReference>
<keyword evidence="6" id="KW-0012">Acyltransferase</keyword>
<dbReference type="Gene3D" id="3.30.420.40">
    <property type="match status" value="2"/>
</dbReference>
<keyword evidence="10" id="KW-0645">Protease</keyword>
<sequence>MLLAIGTAHRACSLALIDGERCVRNVHELIGRGHAERLVPMIADLMDGRRAHGILVEIGPGSFTGIRVGIAAARALALAWRVPVHGMSSMHLLAARAYASDPALGPLTVLLDGGRGEVFRQDFEDGRDCGDAVAVTATDVKITRGAVIGTGASLVPELAAPKLGEGPPDAADARLLRPEERDLPPTPLYVRAPDAKRPG</sequence>
<evidence type="ECO:0000313" key="11">
    <source>
        <dbReference type="Proteomes" id="UP000011717"/>
    </source>
</evidence>
<keyword evidence="11" id="KW-1185">Reference proteome</keyword>
<dbReference type="GO" id="GO:0006508">
    <property type="term" value="P:proteolysis"/>
    <property type="evidence" value="ECO:0007669"/>
    <property type="project" value="UniProtKB-KW"/>
</dbReference>
<keyword evidence="5" id="KW-0408">Iron</keyword>
<name>M2T8G5_9SPHN</name>
<evidence type="ECO:0000313" key="10">
    <source>
        <dbReference type="EMBL" id="EMD82799.1"/>
    </source>
</evidence>
<comment type="catalytic activity">
    <reaction evidence="7">
        <text>L-threonylcarbamoyladenylate + adenosine(37) in tRNA = N(6)-L-threonylcarbamoyladenosine(37) in tRNA + AMP + H(+)</text>
        <dbReference type="Rhea" id="RHEA:37059"/>
        <dbReference type="Rhea" id="RHEA-COMP:10162"/>
        <dbReference type="Rhea" id="RHEA-COMP:10163"/>
        <dbReference type="ChEBI" id="CHEBI:15378"/>
        <dbReference type="ChEBI" id="CHEBI:73682"/>
        <dbReference type="ChEBI" id="CHEBI:74411"/>
        <dbReference type="ChEBI" id="CHEBI:74418"/>
        <dbReference type="ChEBI" id="CHEBI:456215"/>
        <dbReference type="EC" id="2.3.1.234"/>
    </reaction>
</comment>
<protein>
    <recommendedName>
        <fullName evidence="1">N(6)-L-threonylcarbamoyladenine synthase</fullName>
        <ecNumber evidence="1">2.3.1.234</ecNumber>
    </recommendedName>
</protein>
<evidence type="ECO:0000256" key="2">
    <source>
        <dbReference type="ARBA" id="ARBA00022679"/>
    </source>
</evidence>
<proteinExistence type="predicted"/>
<evidence type="ECO:0000256" key="6">
    <source>
        <dbReference type="ARBA" id="ARBA00023315"/>
    </source>
</evidence>
<dbReference type="RefSeq" id="WP_008602108.1">
    <property type="nucleotide sequence ID" value="NZ_AMRV01000005.1"/>
</dbReference>
<evidence type="ECO:0000256" key="3">
    <source>
        <dbReference type="ARBA" id="ARBA00022694"/>
    </source>
</evidence>
<evidence type="ECO:0000256" key="4">
    <source>
        <dbReference type="ARBA" id="ARBA00022723"/>
    </source>
</evidence>
<dbReference type="PATRIC" id="fig|1234595.3.peg.1842"/>
<dbReference type="EC" id="2.3.1.234" evidence="1"/>
<dbReference type="NCBIfam" id="TIGR03725">
    <property type="entry name" value="T6A_YeaZ"/>
    <property type="match status" value="1"/>
</dbReference>
<evidence type="ECO:0000256" key="5">
    <source>
        <dbReference type="ARBA" id="ARBA00023004"/>
    </source>
</evidence>
<feature type="compositionally biased region" description="Basic and acidic residues" evidence="8">
    <location>
        <begin position="171"/>
        <end position="183"/>
    </location>
</feature>
<organism evidence="10 11">
    <name type="scientific">Pacificimonas flava</name>
    <dbReference type="NCBI Taxonomy" id="1234595"/>
    <lineage>
        <taxon>Bacteria</taxon>
        <taxon>Pseudomonadati</taxon>
        <taxon>Pseudomonadota</taxon>
        <taxon>Alphaproteobacteria</taxon>
        <taxon>Sphingomonadales</taxon>
        <taxon>Sphingosinicellaceae</taxon>
        <taxon>Pacificimonas</taxon>
    </lineage>
</organism>
<accession>M2T8G5</accession>
<dbReference type="AlphaFoldDB" id="M2T8G5"/>
<comment type="caution">
    <text evidence="10">The sequence shown here is derived from an EMBL/GenBank/DDBJ whole genome shotgun (WGS) entry which is preliminary data.</text>
</comment>
<dbReference type="GO" id="GO:0046872">
    <property type="term" value="F:metal ion binding"/>
    <property type="evidence" value="ECO:0007669"/>
    <property type="project" value="UniProtKB-KW"/>
</dbReference>
<feature type="region of interest" description="Disordered" evidence="8">
    <location>
        <begin position="159"/>
        <end position="199"/>
    </location>
</feature>
<dbReference type="InterPro" id="IPR000905">
    <property type="entry name" value="Gcp-like_dom"/>
</dbReference>
<dbReference type="GO" id="GO:0002949">
    <property type="term" value="P:tRNA threonylcarbamoyladenosine modification"/>
    <property type="evidence" value="ECO:0007669"/>
    <property type="project" value="InterPro"/>
</dbReference>
<dbReference type="Pfam" id="PF00814">
    <property type="entry name" value="TsaD"/>
    <property type="match status" value="1"/>
</dbReference>
<dbReference type="OrthoDB" id="9809995at2"/>
<reference evidence="10 11" key="1">
    <citation type="journal article" date="2013" name="Genome Announc.">
        <title>Draft Genome Sequence of Strain JLT2015T, Belonging to the Family Sphingomonadaceae of the Alphaproteobacteria.</title>
        <authorList>
            <person name="Tang K."/>
            <person name="Liu K."/>
            <person name="Li S."/>
            <person name="Jiao N."/>
        </authorList>
    </citation>
    <scope>NUCLEOTIDE SEQUENCE [LARGE SCALE GENOMIC DNA]</scope>
    <source>
        <strain evidence="10 11">JLT2015</strain>
    </source>
</reference>
<dbReference type="GO" id="GO:0061711">
    <property type="term" value="F:tRNA N(6)-L-threonylcarbamoyladenine synthase activity"/>
    <property type="evidence" value="ECO:0007669"/>
    <property type="project" value="UniProtKB-EC"/>
</dbReference>
<evidence type="ECO:0000256" key="1">
    <source>
        <dbReference type="ARBA" id="ARBA00012156"/>
    </source>
</evidence>
<dbReference type="Proteomes" id="UP000011717">
    <property type="component" value="Unassembled WGS sequence"/>
</dbReference>
<gene>
    <name evidence="10" type="ORF">C725_1839</name>
</gene>
<dbReference type="InterPro" id="IPR017861">
    <property type="entry name" value="KAE1/TsaD"/>
</dbReference>